<dbReference type="PATRIC" id="fig|456.5.peg.3"/>
<dbReference type="RefSeq" id="WP_232003921.1">
    <property type="nucleotide sequence ID" value="NZ_CAAAIC010000013.1"/>
</dbReference>
<evidence type="ECO:0000313" key="1">
    <source>
        <dbReference type="EMBL" id="KTD19206.1"/>
    </source>
</evidence>
<name>A0A0W0VHB8_9GAMM</name>
<dbReference type="STRING" id="456.Ljor_0003"/>
<reference evidence="1 2" key="1">
    <citation type="submission" date="2015-11" db="EMBL/GenBank/DDBJ databases">
        <title>Genomic analysis of 38 Legionella species identifies large and diverse effector repertoires.</title>
        <authorList>
            <person name="Burstein D."/>
            <person name="Amaro F."/>
            <person name="Zusman T."/>
            <person name="Lifshitz Z."/>
            <person name="Cohen O."/>
            <person name="Gilbert J.A."/>
            <person name="Pupko T."/>
            <person name="Shuman H.A."/>
            <person name="Segal G."/>
        </authorList>
    </citation>
    <scope>NUCLEOTIDE SEQUENCE [LARGE SCALE GENOMIC DNA]</scope>
    <source>
        <strain evidence="1 2">BL-540</strain>
    </source>
</reference>
<dbReference type="InterPro" id="IPR016792">
    <property type="entry name" value="UCP021573"/>
</dbReference>
<organism evidence="1 2">
    <name type="scientific">Legionella jordanis</name>
    <dbReference type="NCBI Taxonomy" id="456"/>
    <lineage>
        <taxon>Bacteria</taxon>
        <taxon>Pseudomonadati</taxon>
        <taxon>Pseudomonadota</taxon>
        <taxon>Gammaproteobacteria</taxon>
        <taxon>Legionellales</taxon>
        <taxon>Legionellaceae</taxon>
        <taxon>Legionella</taxon>
    </lineage>
</organism>
<proteinExistence type="predicted"/>
<gene>
    <name evidence="1" type="ORF">Ljor_0003</name>
</gene>
<accession>A0A0W0VHB8</accession>
<dbReference type="EMBL" id="LNYJ01000001">
    <property type="protein sequence ID" value="KTD19206.1"/>
    <property type="molecule type" value="Genomic_DNA"/>
</dbReference>
<protein>
    <submittedName>
        <fullName evidence="1">Uncharacterized protein</fullName>
    </submittedName>
</protein>
<keyword evidence="2" id="KW-1185">Reference proteome</keyword>
<dbReference type="PIRSF" id="PIRSF021573">
    <property type="entry name" value="UCP021573"/>
    <property type="match status" value="1"/>
</dbReference>
<dbReference type="Proteomes" id="UP000055035">
    <property type="component" value="Unassembled WGS sequence"/>
</dbReference>
<evidence type="ECO:0000313" key="2">
    <source>
        <dbReference type="Proteomes" id="UP000055035"/>
    </source>
</evidence>
<dbReference type="AlphaFoldDB" id="A0A0W0VHB8"/>
<comment type="caution">
    <text evidence="1">The sequence shown here is derived from an EMBL/GenBank/DDBJ whole genome shotgun (WGS) entry which is preliminary data.</text>
</comment>
<sequence length="246" mass="27878">MFKPSGILKAIPHRLFSQAFYFFCCVSLALLPCFAQAIQLDNLRGTRYCEIVFTETPEVLAIYSSIGLNDCPEKIWNKISEDSVKQQTGARFVKLNGPRYWVIDSMNNFTLVSNVPKTISGLNMRKAAMVQLDPSVEIAAPEPYQAHVINRETTWLYKAGKPIYELIDPQGQVYVMQSYSTQKSIQTTDSLNELESRLTLPSGWHFRTGILQQDKTLSSNNNQATVVQDDFQNTYQLAPSDFLEQS</sequence>